<evidence type="ECO:0000313" key="5">
    <source>
        <dbReference type="Proteomes" id="UP000468828"/>
    </source>
</evidence>
<dbReference type="InterPro" id="IPR001173">
    <property type="entry name" value="Glyco_trans_2-like"/>
</dbReference>
<dbReference type="EMBL" id="JAAGWH010000023">
    <property type="protein sequence ID" value="NEK94476.1"/>
    <property type="molecule type" value="Genomic_DNA"/>
</dbReference>
<gene>
    <name evidence="4" type="ORF">G3R41_10520</name>
    <name evidence="3" type="ORF">GCU67_09865</name>
</gene>
<dbReference type="EMBL" id="JAAGWB010000025">
    <property type="protein sequence ID" value="NEN51364.1"/>
    <property type="molecule type" value="Genomic_DNA"/>
</dbReference>
<accession>A0A6P0EV38</accession>
<dbReference type="PANTHER" id="PTHR43179">
    <property type="entry name" value="RHAMNOSYLTRANSFERASE WBBL"/>
    <property type="match status" value="1"/>
</dbReference>
<keyword evidence="3" id="KW-0808">Transferase</keyword>
<protein>
    <submittedName>
        <fullName evidence="3">Glycosyltransferase</fullName>
    </submittedName>
</protein>
<dbReference type="PANTHER" id="PTHR43179:SF7">
    <property type="entry name" value="RHAMNOSYLTRANSFERASE WBBL"/>
    <property type="match status" value="1"/>
</dbReference>
<dbReference type="SUPFAM" id="SSF53448">
    <property type="entry name" value="Nucleotide-diphospho-sugar transferases"/>
    <property type="match status" value="1"/>
</dbReference>
<evidence type="ECO:0000313" key="6">
    <source>
        <dbReference type="Proteomes" id="UP000471152"/>
    </source>
</evidence>
<name>A0A6P0EV38_9ACTN</name>
<evidence type="ECO:0000313" key="3">
    <source>
        <dbReference type="EMBL" id="NEK94476.1"/>
    </source>
</evidence>
<keyword evidence="5" id="KW-1185">Reference proteome</keyword>
<feature type="compositionally biased region" description="Pro residues" evidence="1">
    <location>
        <begin position="417"/>
        <end position="427"/>
    </location>
</feature>
<dbReference type="Proteomes" id="UP000468828">
    <property type="component" value="Unassembled WGS sequence"/>
</dbReference>
<evidence type="ECO:0000256" key="1">
    <source>
        <dbReference type="SAM" id="MobiDB-lite"/>
    </source>
</evidence>
<proteinExistence type="predicted"/>
<comment type="caution">
    <text evidence="3">The sequence shown here is derived from an EMBL/GenBank/DDBJ whole genome shotgun (WGS) entry which is preliminary data.</text>
</comment>
<sequence>MRTGPRGRYLRSLAVVDVDVDTGEIVPHLQLTSFETPPEGVYAVVWSGGVPVADVTVRGRPEDVLPELLSIATDRAVHVSRAPSTSGQPTGVLSGADVTVAVCTRDRAEDLVQCLKAIGALATDVAEVLVIDNASEADTTRQVVARFPFARYVREPRAGLDWARNRALLEARTAVVAFTDDDALVHPGWVDGLIRGFTEVPGTVVVAGLVIPLELSTAAQVVFEARGFGRGYARRVFRSTPGVPAGREHAALGDAGTGADMAVMRVPVLGLGGFDPALDVGTPTGGAGDHELFFRVIAAGHALVYEPSAVVMHRHRTTMPGLARQRRGDGTGSYSWWLGAGRRYGRRQYAGLRRQAVRWALRHHLTNVARSLLYPELFPPALSWADARGAAEGATGGLYRRALRQAAAQSAAHPGEPTAPPLVHPRA</sequence>
<feature type="region of interest" description="Disordered" evidence="1">
    <location>
        <begin position="406"/>
        <end position="427"/>
    </location>
</feature>
<evidence type="ECO:0000259" key="2">
    <source>
        <dbReference type="Pfam" id="PF00535"/>
    </source>
</evidence>
<reference evidence="3 5" key="1">
    <citation type="submission" date="2020-01" db="EMBL/GenBank/DDBJ databases">
        <title>the WGS Modestobacter muralis CPCC 204518.</title>
        <authorList>
            <person name="Jiang Z."/>
        </authorList>
    </citation>
    <scope>NUCLEOTIDE SEQUENCE [LARGE SCALE GENOMIC DNA]</scope>
    <source>
        <strain evidence="3 5">DSM 100205</strain>
    </source>
</reference>
<evidence type="ECO:0000313" key="4">
    <source>
        <dbReference type="EMBL" id="NEN51364.1"/>
    </source>
</evidence>
<dbReference type="Gene3D" id="3.90.550.10">
    <property type="entry name" value="Spore Coat Polysaccharide Biosynthesis Protein SpsA, Chain A"/>
    <property type="match status" value="1"/>
</dbReference>
<dbReference type="RefSeq" id="WP_163611057.1">
    <property type="nucleotide sequence ID" value="NZ_JAAGWB010000025.1"/>
</dbReference>
<reference evidence="4 6" key="2">
    <citation type="submission" date="2020-02" db="EMBL/GenBank/DDBJ databases">
        <title>The WGS of Modestobacter muralis DSM 100205.</title>
        <authorList>
            <person name="Jiang Z."/>
        </authorList>
    </citation>
    <scope>NUCLEOTIDE SEQUENCE [LARGE SCALE GENOMIC DNA]</scope>
    <source>
        <strain evidence="4 6">DSM 100205</strain>
    </source>
</reference>
<dbReference type="InterPro" id="IPR029044">
    <property type="entry name" value="Nucleotide-diphossugar_trans"/>
</dbReference>
<organism evidence="3 5">
    <name type="scientific">Modestobacter muralis</name>
    <dbReference type="NCBI Taxonomy" id="1608614"/>
    <lineage>
        <taxon>Bacteria</taxon>
        <taxon>Bacillati</taxon>
        <taxon>Actinomycetota</taxon>
        <taxon>Actinomycetes</taxon>
        <taxon>Geodermatophilales</taxon>
        <taxon>Geodermatophilaceae</taxon>
        <taxon>Modestobacter</taxon>
    </lineage>
</organism>
<dbReference type="GO" id="GO:0016740">
    <property type="term" value="F:transferase activity"/>
    <property type="evidence" value="ECO:0007669"/>
    <property type="project" value="UniProtKB-KW"/>
</dbReference>
<dbReference type="Proteomes" id="UP000471152">
    <property type="component" value="Unassembled WGS sequence"/>
</dbReference>
<dbReference type="Pfam" id="PF00535">
    <property type="entry name" value="Glycos_transf_2"/>
    <property type="match status" value="1"/>
</dbReference>
<dbReference type="AlphaFoldDB" id="A0A6P0EV38"/>
<feature type="domain" description="Glycosyltransferase 2-like" evidence="2">
    <location>
        <begin position="99"/>
        <end position="209"/>
    </location>
</feature>